<evidence type="ECO:0000313" key="2">
    <source>
        <dbReference type="EMBL" id="VDM16973.1"/>
    </source>
</evidence>
<reference evidence="2 3" key="2">
    <citation type="submission" date="2018-11" db="EMBL/GenBank/DDBJ databases">
        <authorList>
            <consortium name="Pathogen Informatics"/>
        </authorList>
    </citation>
    <scope>NUCLEOTIDE SEQUENCE [LARGE SCALE GENOMIC DNA]</scope>
</reference>
<feature type="compositionally biased region" description="Basic and acidic residues" evidence="1">
    <location>
        <begin position="11"/>
        <end position="32"/>
    </location>
</feature>
<evidence type="ECO:0000313" key="3">
    <source>
        <dbReference type="Proteomes" id="UP000274429"/>
    </source>
</evidence>
<name>A0A0R3WJC8_HYDTA</name>
<feature type="compositionally biased region" description="Basic and acidic residues" evidence="1">
    <location>
        <begin position="49"/>
        <end position="63"/>
    </location>
</feature>
<organism evidence="4">
    <name type="scientific">Hydatigena taeniaeformis</name>
    <name type="common">Feline tapeworm</name>
    <name type="synonym">Taenia taeniaeformis</name>
    <dbReference type="NCBI Taxonomy" id="6205"/>
    <lineage>
        <taxon>Eukaryota</taxon>
        <taxon>Metazoa</taxon>
        <taxon>Spiralia</taxon>
        <taxon>Lophotrochozoa</taxon>
        <taxon>Platyhelminthes</taxon>
        <taxon>Cestoda</taxon>
        <taxon>Eucestoda</taxon>
        <taxon>Cyclophyllidea</taxon>
        <taxon>Taeniidae</taxon>
        <taxon>Hydatigera</taxon>
    </lineage>
</organism>
<keyword evidence="3" id="KW-1185">Reference proteome</keyword>
<dbReference type="OrthoDB" id="6248239at2759"/>
<gene>
    <name evidence="2" type="ORF">TTAC_LOCUS773</name>
</gene>
<accession>A0A0R3WJC8</accession>
<protein>
    <submittedName>
        <fullName evidence="4">SH2 domain-containing protein</fullName>
    </submittedName>
</protein>
<feature type="compositionally biased region" description="Low complexity" evidence="1">
    <location>
        <begin position="66"/>
        <end position="79"/>
    </location>
</feature>
<evidence type="ECO:0000256" key="1">
    <source>
        <dbReference type="SAM" id="MobiDB-lite"/>
    </source>
</evidence>
<feature type="region of interest" description="Disordered" evidence="1">
    <location>
        <begin position="1"/>
        <end position="79"/>
    </location>
</feature>
<dbReference type="Proteomes" id="UP000274429">
    <property type="component" value="Unassembled WGS sequence"/>
</dbReference>
<dbReference type="WBParaSite" id="TTAC_0000077201-mRNA-1">
    <property type="protein sequence ID" value="TTAC_0000077201-mRNA-1"/>
    <property type="gene ID" value="TTAC_0000077201"/>
</dbReference>
<proteinExistence type="predicted"/>
<dbReference type="EMBL" id="UYWX01000095">
    <property type="protein sequence ID" value="VDM16973.1"/>
    <property type="molecule type" value="Genomic_DNA"/>
</dbReference>
<evidence type="ECO:0000313" key="4">
    <source>
        <dbReference type="WBParaSite" id="TTAC_0000077201-mRNA-1"/>
    </source>
</evidence>
<dbReference type="AlphaFoldDB" id="A0A0R3WJC8"/>
<sequence length="205" mass="23709">MGDIIGKCAKKTNEVHIVEKWPRRQRTEAGHLDEDEPTKNNSNAKAKAKAKEDDSGSEFHEEPFLSTTTSSSMSSEGLTSHALRQNHVSQHPPPPRLQILTEEAEKADQRWYTKTVWLDAGVHCWLWVDEEKAAMLFKSGDRRLISIARRCNCLIELGSNQRYHIHKGLQRRIDIYAHDDRSLTKCLNLLEETFWSFRLRNLTFP</sequence>
<reference evidence="4" key="1">
    <citation type="submission" date="2017-02" db="UniProtKB">
        <authorList>
            <consortium name="WormBaseParasite"/>
        </authorList>
    </citation>
    <scope>IDENTIFICATION</scope>
</reference>